<dbReference type="VEuPathDB" id="FungiDB:HCDG_07096"/>
<protein>
    <submittedName>
        <fullName evidence="2">Uncharacterized protein</fullName>
    </submittedName>
</protein>
<dbReference type="HOGENOM" id="CLU_1874868_0_0_1"/>
<evidence type="ECO:0000313" key="3">
    <source>
        <dbReference type="Proteomes" id="UP000002624"/>
    </source>
</evidence>
<organism evidence="2 3">
    <name type="scientific">Ajellomyces capsulatus (strain H143)</name>
    <name type="common">Darling's disease fungus</name>
    <name type="synonym">Histoplasma capsulatum</name>
    <dbReference type="NCBI Taxonomy" id="544712"/>
    <lineage>
        <taxon>Eukaryota</taxon>
        <taxon>Fungi</taxon>
        <taxon>Dikarya</taxon>
        <taxon>Ascomycota</taxon>
        <taxon>Pezizomycotina</taxon>
        <taxon>Eurotiomycetes</taxon>
        <taxon>Eurotiomycetidae</taxon>
        <taxon>Onygenales</taxon>
        <taxon>Ajellomycetaceae</taxon>
        <taxon>Histoplasma</taxon>
    </lineage>
</organism>
<dbReference type="AlphaFoldDB" id="C6HLL5"/>
<gene>
    <name evidence="2" type="ORF">HCDG_07096</name>
</gene>
<dbReference type="EMBL" id="GG692430">
    <property type="protein sequence ID" value="EER39152.1"/>
    <property type="molecule type" value="Genomic_DNA"/>
</dbReference>
<dbReference type="Proteomes" id="UP000002624">
    <property type="component" value="Unassembled WGS sequence"/>
</dbReference>
<evidence type="ECO:0000313" key="2">
    <source>
        <dbReference type="EMBL" id="EER39152.1"/>
    </source>
</evidence>
<proteinExistence type="predicted"/>
<feature type="compositionally biased region" description="Polar residues" evidence="1">
    <location>
        <begin position="16"/>
        <end position="27"/>
    </location>
</feature>
<name>C6HLL5_AJECH</name>
<reference evidence="3" key="1">
    <citation type="submission" date="2009-05" db="EMBL/GenBank/DDBJ databases">
        <title>The genome sequence of Ajellomyces capsulatus strain H143.</title>
        <authorList>
            <person name="Champion M."/>
            <person name="Cuomo C.A."/>
            <person name="Ma L.-J."/>
            <person name="Henn M.R."/>
            <person name="Sil A."/>
            <person name="Goldman B."/>
            <person name="Young S.K."/>
            <person name="Kodira C.D."/>
            <person name="Zeng Q."/>
            <person name="Koehrsen M."/>
            <person name="Alvarado L."/>
            <person name="Berlin A.M."/>
            <person name="Borenstein D."/>
            <person name="Chen Z."/>
            <person name="Engels R."/>
            <person name="Freedman E."/>
            <person name="Gellesch M."/>
            <person name="Goldberg J."/>
            <person name="Griggs A."/>
            <person name="Gujja S."/>
            <person name="Heiman D.I."/>
            <person name="Hepburn T.A."/>
            <person name="Howarth C."/>
            <person name="Jen D."/>
            <person name="Larson L."/>
            <person name="Lewis B."/>
            <person name="Mehta T."/>
            <person name="Park D."/>
            <person name="Pearson M."/>
            <person name="Roberts A."/>
            <person name="Saif S."/>
            <person name="Shea T.D."/>
            <person name="Shenoy N."/>
            <person name="Sisk P."/>
            <person name="Stolte C."/>
            <person name="Sykes S."/>
            <person name="Walk T."/>
            <person name="White J."/>
            <person name="Yandava C."/>
            <person name="Klein B."/>
            <person name="McEwen J.G."/>
            <person name="Puccia R."/>
            <person name="Goldman G.H."/>
            <person name="Felipe M.S."/>
            <person name="Nino-Vega G."/>
            <person name="San-Blas G."/>
            <person name="Taylor J.W."/>
            <person name="Mendoza L."/>
            <person name="Galagan J.E."/>
            <person name="Nusbaum C."/>
            <person name="Birren B.W."/>
        </authorList>
    </citation>
    <scope>NUCLEOTIDE SEQUENCE [LARGE SCALE GENOMIC DNA]</scope>
    <source>
        <strain evidence="3">H143</strain>
    </source>
</reference>
<sequence>MAFEPESTLAPERESNVSNTGLLTSKQELYETSGRSSPSKTSDPKIYFLEFCKAFLIRHQKIPENIAVSGPVAICMDRGNLITLAFWYLQCAAKAIECIVSLRKEKGPTSAGTYLSLAHKIYGEFWNVKWSVGPNR</sequence>
<accession>C6HLL5</accession>
<feature type="region of interest" description="Disordered" evidence="1">
    <location>
        <begin position="1"/>
        <end position="43"/>
    </location>
</feature>
<evidence type="ECO:0000256" key="1">
    <source>
        <dbReference type="SAM" id="MobiDB-lite"/>
    </source>
</evidence>